<proteinExistence type="predicted"/>
<keyword evidence="5" id="KW-1185">Reference proteome</keyword>
<dbReference type="PANTHER" id="PTHR42736">
    <property type="entry name" value="PROTEIN-GLUTAMINE GAMMA-GLUTAMYLTRANSFERASE"/>
    <property type="match status" value="1"/>
</dbReference>
<dbReference type="InterPro" id="IPR052901">
    <property type="entry name" value="Bact_TGase-like"/>
</dbReference>
<feature type="domain" description="Transglutaminase-like" evidence="3">
    <location>
        <begin position="460"/>
        <end position="574"/>
    </location>
</feature>
<evidence type="ECO:0000256" key="1">
    <source>
        <dbReference type="SAM" id="MobiDB-lite"/>
    </source>
</evidence>
<evidence type="ECO:0000313" key="4">
    <source>
        <dbReference type="EMBL" id="GAA2128078.1"/>
    </source>
</evidence>
<dbReference type="InterPro" id="IPR002931">
    <property type="entry name" value="Transglutaminase-like"/>
</dbReference>
<feature type="transmembrane region" description="Helical" evidence="2">
    <location>
        <begin position="53"/>
        <end position="73"/>
    </location>
</feature>
<feature type="transmembrane region" description="Helical" evidence="2">
    <location>
        <begin position="649"/>
        <end position="670"/>
    </location>
</feature>
<feature type="transmembrane region" description="Helical" evidence="2">
    <location>
        <begin position="29"/>
        <end position="47"/>
    </location>
</feature>
<evidence type="ECO:0000256" key="2">
    <source>
        <dbReference type="SAM" id="Phobius"/>
    </source>
</evidence>
<evidence type="ECO:0000259" key="3">
    <source>
        <dbReference type="Pfam" id="PF01841"/>
    </source>
</evidence>
<keyword evidence="2" id="KW-0812">Transmembrane</keyword>
<feature type="region of interest" description="Disordered" evidence="1">
    <location>
        <begin position="602"/>
        <end position="639"/>
    </location>
</feature>
<dbReference type="EMBL" id="BAAAQQ010000012">
    <property type="protein sequence ID" value="GAA2128078.1"/>
    <property type="molecule type" value="Genomic_DNA"/>
</dbReference>
<name>A0ABP5KBS0_9ACTN</name>
<dbReference type="InterPro" id="IPR038765">
    <property type="entry name" value="Papain-like_cys_pep_sf"/>
</dbReference>
<sequence length="783" mass="82176">MPTSGRRRAEVAPRSWGSWRSWAPAPAQVVDAALLLATCTAALLGLAPTYTGVAFAAVGVAGLVVGLVLVHVCRVLRWPVVAPVLLAAAVFYAAGGALCLRAEGATAPTPRTFGLLTDQLLFGWKDLLTTLPPVDGDGPLLVLPWVLGLAAGTLGGLLSGVSRGPVWLHAPMPLAAPLALLGAVILLGVRTPASLWVQGAAVGAGCLTWLVLRAHRTGGPVTGGSGRVSRLATGGALLALAGLAAQPVGTWAAGGDDPARVDAGRVVLRTFVEPPFDVGRYPSPLSSFRRYVEMPEPDAVNLHDALLFTVEGAPVGTRVRITTLDHYDGVVWGASNQAFPGTVDGSYRRVGSTIDNPVADRGGRPVDVRMTLAEGYSGVWLPTIGALESVHFSGADQDAFAESFRYNLDTGTGVVPAGVGAGDRYTFTAVVTDDSVTAASTPSQQVGSVGADAGMSFLDQAAAKWTEGVADPMARVFAIAEHLRTEGKYSDGVLAKEQIYRPGHFVSRLDEGFVNAPLMVGNDEQYAAVMALMANKVGVPARVVFGAVLPEGGEVHGRDVQAWVELRVADGSWRTLPTEDFMGDERPADQQTRTEQQLSGLVIPPPAQVPPPSSIDEQTDAEITPRKVRRDADDDRTADDGLPRWVRAVVLYAGGPLLALLLVAAAILTAKALRRRRRRGTGHASGRIAGAWRELVDHARDLGASVPVAGVTRREQSALISSSGAPGLARAADLRVFGPAEPPGDEAASYWTLVDAERRALSSGVSRSRRLRAALSLRSFWGR</sequence>
<comment type="caution">
    <text evidence="4">The sequence shown here is derived from an EMBL/GenBank/DDBJ whole genome shotgun (WGS) entry which is preliminary data.</text>
</comment>
<evidence type="ECO:0000313" key="5">
    <source>
        <dbReference type="Proteomes" id="UP001500575"/>
    </source>
</evidence>
<organism evidence="4 5">
    <name type="scientific">Nocardioides bigeumensis</name>
    <dbReference type="NCBI Taxonomy" id="433657"/>
    <lineage>
        <taxon>Bacteria</taxon>
        <taxon>Bacillati</taxon>
        <taxon>Actinomycetota</taxon>
        <taxon>Actinomycetes</taxon>
        <taxon>Propionibacteriales</taxon>
        <taxon>Nocardioidaceae</taxon>
        <taxon>Nocardioides</taxon>
    </lineage>
</organism>
<dbReference type="Proteomes" id="UP001500575">
    <property type="component" value="Unassembled WGS sequence"/>
</dbReference>
<dbReference type="Gene3D" id="3.10.620.30">
    <property type="match status" value="1"/>
</dbReference>
<feature type="transmembrane region" description="Helical" evidence="2">
    <location>
        <begin position="80"/>
        <end position="98"/>
    </location>
</feature>
<dbReference type="SUPFAM" id="SSF54001">
    <property type="entry name" value="Cysteine proteinases"/>
    <property type="match status" value="1"/>
</dbReference>
<gene>
    <name evidence="4" type="ORF">GCM10009843_28240</name>
</gene>
<feature type="compositionally biased region" description="Pro residues" evidence="1">
    <location>
        <begin position="603"/>
        <end position="613"/>
    </location>
</feature>
<feature type="transmembrane region" description="Helical" evidence="2">
    <location>
        <begin position="140"/>
        <end position="159"/>
    </location>
</feature>
<feature type="transmembrane region" description="Helical" evidence="2">
    <location>
        <begin position="166"/>
        <end position="189"/>
    </location>
</feature>
<dbReference type="Pfam" id="PF01841">
    <property type="entry name" value="Transglut_core"/>
    <property type="match status" value="1"/>
</dbReference>
<keyword evidence="2" id="KW-0472">Membrane</keyword>
<keyword evidence="2" id="KW-1133">Transmembrane helix</keyword>
<accession>A0ABP5KBS0</accession>
<feature type="compositionally biased region" description="Basic and acidic residues" evidence="1">
    <location>
        <begin position="630"/>
        <end position="639"/>
    </location>
</feature>
<dbReference type="PANTHER" id="PTHR42736:SF1">
    <property type="entry name" value="PROTEIN-GLUTAMINE GAMMA-GLUTAMYLTRANSFERASE"/>
    <property type="match status" value="1"/>
</dbReference>
<protein>
    <submittedName>
        <fullName evidence="4">Transglutaminase-like domain-containing protein</fullName>
    </submittedName>
</protein>
<reference evidence="5" key="1">
    <citation type="journal article" date="2019" name="Int. J. Syst. Evol. Microbiol.">
        <title>The Global Catalogue of Microorganisms (GCM) 10K type strain sequencing project: providing services to taxonomists for standard genome sequencing and annotation.</title>
        <authorList>
            <consortium name="The Broad Institute Genomics Platform"/>
            <consortium name="The Broad Institute Genome Sequencing Center for Infectious Disease"/>
            <person name="Wu L."/>
            <person name="Ma J."/>
        </authorList>
    </citation>
    <scope>NUCLEOTIDE SEQUENCE [LARGE SCALE GENOMIC DNA]</scope>
    <source>
        <strain evidence="5">JCM 16021</strain>
    </source>
</reference>
<feature type="region of interest" description="Disordered" evidence="1">
    <location>
        <begin position="577"/>
        <end position="596"/>
    </location>
</feature>